<dbReference type="InterPro" id="IPR036138">
    <property type="entry name" value="PBP_dimer_sf"/>
</dbReference>
<evidence type="ECO:0000256" key="9">
    <source>
        <dbReference type="ARBA" id="ARBA00023136"/>
    </source>
</evidence>
<evidence type="ECO:0000256" key="5">
    <source>
        <dbReference type="ARBA" id="ARBA00022692"/>
    </source>
</evidence>
<dbReference type="Gene3D" id="3.90.1310.10">
    <property type="entry name" value="Penicillin-binding protein 2a (Domain 2)"/>
    <property type="match status" value="1"/>
</dbReference>
<evidence type="ECO:0000259" key="12">
    <source>
        <dbReference type="Pfam" id="PF03717"/>
    </source>
</evidence>
<dbReference type="Gene3D" id="3.40.710.10">
    <property type="entry name" value="DD-peptidase/beta-lactamase superfamily"/>
    <property type="match status" value="1"/>
</dbReference>
<dbReference type="Pfam" id="PF00905">
    <property type="entry name" value="Transpeptidase"/>
    <property type="match status" value="1"/>
</dbReference>
<evidence type="ECO:0000256" key="3">
    <source>
        <dbReference type="ARBA" id="ARBA00007171"/>
    </source>
</evidence>
<keyword evidence="5" id="KW-0812">Transmembrane</keyword>
<proteinExistence type="inferred from homology"/>
<evidence type="ECO:0000256" key="10">
    <source>
        <dbReference type="ARBA" id="ARBA00023316"/>
    </source>
</evidence>
<evidence type="ECO:0000256" key="6">
    <source>
        <dbReference type="ARBA" id="ARBA00022960"/>
    </source>
</evidence>
<reference evidence="13" key="1">
    <citation type="journal article" date="2021" name="PeerJ">
        <title>Extensive microbial diversity within the chicken gut microbiome revealed by metagenomics and culture.</title>
        <authorList>
            <person name="Gilroy R."/>
            <person name="Ravi A."/>
            <person name="Getino M."/>
            <person name="Pursley I."/>
            <person name="Horton D.L."/>
            <person name="Alikhan N.F."/>
            <person name="Baker D."/>
            <person name="Gharbi K."/>
            <person name="Hall N."/>
            <person name="Watson M."/>
            <person name="Adriaenssens E.M."/>
            <person name="Foster-Nyarko E."/>
            <person name="Jarju S."/>
            <person name="Secka A."/>
            <person name="Antonio M."/>
            <person name="Oren A."/>
            <person name="Chaudhuri R.R."/>
            <person name="La Ragione R."/>
            <person name="Hildebrand F."/>
            <person name="Pallen M.J."/>
        </authorList>
    </citation>
    <scope>NUCLEOTIDE SEQUENCE</scope>
    <source>
        <strain evidence="13">421</strain>
    </source>
</reference>
<protein>
    <recommendedName>
        <fullName evidence="15">Penicillin-binding protein</fullName>
    </recommendedName>
</protein>
<dbReference type="AlphaFoldDB" id="A0A9D1RAX5"/>
<dbReference type="Pfam" id="PF03717">
    <property type="entry name" value="PBP_dimer"/>
    <property type="match status" value="1"/>
</dbReference>
<dbReference type="EMBL" id="DXGE01000002">
    <property type="protein sequence ID" value="HIW84966.1"/>
    <property type="molecule type" value="Genomic_DNA"/>
</dbReference>
<dbReference type="GO" id="GO:0005886">
    <property type="term" value="C:plasma membrane"/>
    <property type="evidence" value="ECO:0007669"/>
    <property type="project" value="UniProtKB-SubCell"/>
</dbReference>
<dbReference type="SUPFAM" id="SSF56519">
    <property type="entry name" value="Penicillin binding protein dimerisation domain"/>
    <property type="match status" value="1"/>
</dbReference>
<gene>
    <name evidence="13" type="ORF">IAA48_00575</name>
</gene>
<dbReference type="GO" id="GO:0009252">
    <property type="term" value="P:peptidoglycan biosynthetic process"/>
    <property type="evidence" value="ECO:0007669"/>
    <property type="project" value="UniProtKB-KW"/>
</dbReference>
<dbReference type="InterPro" id="IPR012338">
    <property type="entry name" value="Beta-lactam/transpept-like"/>
</dbReference>
<comment type="similarity">
    <text evidence="3">Belongs to the transpeptidase family.</text>
</comment>
<evidence type="ECO:0000256" key="4">
    <source>
        <dbReference type="ARBA" id="ARBA00022475"/>
    </source>
</evidence>
<comment type="subcellular location">
    <subcellularLocation>
        <location evidence="2">Cell membrane</location>
    </subcellularLocation>
    <subcellularLocation>
        <location evidence="1">Membrane</location>
        <topology evidence="1">Single-pass membrane protein</topology>
    </subcellularLocation>
</comment>
<evidence type="ECO:0000256" key="7">
    <source>
        <dbReference type="ARBA" id="ARBA00022984"/>
    </source>
</evidence>
<evidence type="ECO:0000256" key="8">
    <source>
        <dbReference type="ARBA" id="ARBA00022989"/>
    </source>
</evidence>
<dbReference type="PANTHER" id="PTHR30627:SF2">
    <property type="entry name" value="PEPTIDOGLYCAN D,D-TRANSPEPTIDASE MRDA"/>
    <property type="match status" value="1"/>
</dbReference>
<feature type="domain" description="Penicillin-binding protein transpeptidase" evidence="11">
    <location>
        <begin position="335"/>
        <end position="651"/>
    </location>
</feature>
<dbReference type="Gene3D" id="1.10.10.1230">
    <property type="entry name" value="Penicillin-binding protein, N-terminal non-catalytic domain, head sub-domain"/>
    <property type="match status" value="1"/>
</dbReference>
<keyword evidence="10" id="KW-0961">Cell wall biogenesis/degradation</keyword>
<feature type="domain" description="Penicillin-binding protein dimerisation" evidence="12">
    <location>
        <begin position="53"/>
        <end position="295"/>
    </location>
</feature>
<comment type="caution">
    <text evidence="13">The sequence shown here is derived from an EMBL/GenBank/DDBJ whole genome shotgun (WGS) entry which is preliminary data.</text>
</comment>
<keyword evidence="7" id="KW-0573">Peptidoglycan synthesis</keyword>
<keyword evidence="4" id="KW-1003">Cell membrane</keyword>
<organism evidence="13 14">
    <name type="scientific">Candidatus Eubacterium faecipullorum</name>
    <dbReference type="NCBI Taxonomy" id="2838571"/>
    <lineage>
        <taxon>Bacteria</taxon>
        <taxon>Bacillati</taxon>
        <taxon>Bacillota</taxon>
        <taxon>Clostridia</taxon>
        <taxon>Eubacteriales</taxon>
        <taxon>Eubacteriaceae</taxon>
        <taxon>Eubacterium</taxon>
    </lineage>
</organism>
<name>A0A9D1RAX5_9FIRM</name>
<keyword evidence="8" id="KW-1133">Transmembrane helix</keyword>
<evidence type="ECO:0000256" key="1">
    <source>
        <dbReference type="ARBA" id="ARBA00004167"/>
    </source>
</evidence>
<dbReference type="GO" id="GO:0008658">
    <property type="term" value="F:penicillin binding"/>
    <property type="evidence" value="ECO:0007669"/>
    <property type="project" value="InterPro"/>
</dbReference>
<dbReference type="PANTHER" id="PTHR30627">
    <property type="entry name" value="PEPTIDOGLYCAN D,D-TRANSPEPTIDASE"/>
    <property type="match status" value="1"/>
</dbReference>
<accession>A0A9D1RAX5</accession>
<dbReference type="GO" id="GO:0008360">
    <property type="term" value="P:regulation of cell shape"/>
    <property type="evidence" value="ECO:0007669"/>
    <property type="project" value="UniProtKB-KW"/>
</dbReference>
<sequence>MRSRHFSLRSLTAIILVIALVCTFGYTLYDIQIVNGEYYRAQNSTLSTYTVTIEAARGEIVDRNGNPLVTNRQGNSIILDAAYFPSSEENDERNAIIMNLIELFEANGEEYVNNLPLVQSADGIAFTEDEDAVATMKSEDMFNLQSYATAQNCFDAMVEKYGLEGYDTATALKIGSIRYELTRLLFSIENPVTIADDVSDETVAAIKEDQQTYLGADVLAVAYREYADSTLAPHILGTVRKINAEEYAELRDEGYGINDTIGESGIEAAMESELRGTPGELTITIDADGNVTEEITKEPIQGNTVVLTIDRDLQRIAQQQLEITCNEVSASQSAGAVVVEDVNTGAILAAASYPTYDLQDYYDSYSSLASNSRQPLFNRFALGTYAPGSTFKPAMACAALEEGVIDESTTFRCGGVWQYYDVTFRCLNSRAHGSENVREALRDSCNIFFYNCADRLGISKMNEYASMFGLGEKTGVEISEAAGVLAGPASAERYNRVWQMGDTIQSGIGQSDNLFTPLQLANYCATVANGGTKYEMHFVQSVINTSSGTIEETGAAVAQELPISDNTFNIVHEGMRMVAQQYTLSNIFSDSGVDVACKTGTSQVIRNGEEANNGFLITFAPYENPEISIASAIELAGSGTSTAEITASIIEYYYSNNTDEQPAQNTGTLLN</sequence>
<dbReference type="GO" id="GO:0071555">
    <property type="term" value="P:cell wall organization"/>
    <property type="evidence" value="ECO:0007669"/>
    <property type="project" value="UniProtKB-KW"/>
</dbReference>
<evidence type="ECO:0000256" key="2">
    <source>
        <dbReference type="ARBA" id="ARBA00004236"/>
    </source>
</evidence>
<dbReference type="InterPro" id="IPR005311">
    <property type="entry name" value="PBP_dimer"/>
</dbReference>
<evidence type="ECO:0000259" key="11">
    <source>
        <dbReference type="Pfam" id="PF00905"/>
    </source>
</evidence>
<evidence type="ECO:0008006" key="15">
    <source>
        <dbReference type="Google" id="ProtNLM"/>
    </source>
</evidence>
<dbReference type="Proteomes" id="UP000824205">
    <property type="component" value="Unassembled WGS sequence"/>
</dbReference>
<dbReference type="InterPro" id="IPR050515">
    <property type="entry name" value="Beta-lactam/transpept"/>
</dbReference>
<evidence type="ECO:0000313" key="14">
    <source>
        <dbReference type="Proteomes" id="UP000824205"/>
    </source>
</evidence>
<dbReference type="SUPFAM" id="SSF56601">
    <property type="entry name" value="beta-lactamase/transpeptidase-like"/>
    <property type="match status" value="1"/>
</dbReference>
<dbReference type="InterPro" id="IPR001460">
    <property type="entry name" value="PCN-bd_Tpept"/>
</dbReference>
<keyword evidence="6" id="KW-0133">Cell shape</keyword>
<dbReference type="GO" id="GO:0071972">
    <property type="term" value="F:peptidoglycan L,D-transpeptidase activity"/>
    <property type="evidence" value="ECO:0007669"/>
    <property type="project" value="TreeGrafter"/>
</dbReference>
<reference evidence="13" key="2">
    <citation type="submission" date="2021-04" db="EMBL/GenBank/DDBJ databases">
        <authorList>
            <person name="Gilroy R."/>
        </authorList>
    </citation>
    <scope>NUCLEOTIDE SEQUENCE</scope>
    <source>
        <strain evidence="13">421</strain>
    </source>
</reference>
<evidence type="ECO:0000313" key="13">
    <source>
        <dbReference type="EMBL" id="HIW84966.1"/>
    </source>
</evidence>
<keyword evidence="9" id="KW-0472">Membrane</keyword>